<protein>
    <submittedName>
        <fullName evidence="1">Uncharacterized protein</fullName>
    </submittedName>
</protein>
<evidence type="ECO:0000313" key="2">
    <source>
        <dbReference type="Proteomes" id="UP000808761"/>
    </source>
</evidence>
<sequence length="162" mass="19147">MLKIEKSKKNLLRAAAAVSIILMLLSNLAYQWPFYSRLNPYQVSAIKYGTRTFGIAHLFSLELNRRLSGKDGVFVWAAEPEVYFYLGKKALSRYPYCFYWMTEIVAPEKILREVMRRDPRFVILTGYAPPSFLFEKWISGDYNLSRTFMGWKLFERKNRCQK</sequence>
<accession>A0A9D6ULW2</accession>
<gene>
    <name evidence="1" type="ORF">HZB08_01335</name>
</gene>
<proteinExistence type="predicted"/>
<organism evidence="1 2">
    <name type="scientific">Candidatus Saganbacteria bacterium</name>
    <dbReference type="NCBI Taxonomy" id="2575572"/>
    <lineage>
        <taxon>Bacteria</taxon>
        <taxon>Bacillati</taxon>
        <taxon>Saganbacteria</taxon>
    </lineage>
</organism>
<reference evidence="1" key="1">
    <citation type="submission" date="2020-07" db="EMBL/GenBank/DDBJ databases">
        <title>Huge and variable diversity of episymbiotic CPR bacteria and DPANN archaea in groundwater ecosystems.</title>
        <authorList>
            <person name="He C.Y."/>
            <person name="Keren R."/>
            <person name="Whittaker M."/>
            <person name="Farag I.F."/>
            <person name="Doudna J."/>
            <person name="Cate J.H.D."/>
            <person name="Banfield J.F."/>
        </authorList>
    </citation>
    <scope>NUCLEOTIDE SEQUENCE</scope>
    <source>
        <strain evidence="1">NC_groundwater_1860_Pr3_B-0.1um_51_7</strain>
    </source>
</reference>
<comment type="caution">
    <text evidence="1">The sequence shown here is derived from an EMBL/GenBank/DDBJ whole genome shotgun (WGS) entry which is preliminary data.</text>
</comment>
<name>A0A9D6ULW2_UNCSA</name>
<evidence type="ECO:0000313" key="1">
    <source>
        <dbReference type="EMBL" id="MBI5078651.1"/>
    </source>
</evidence>
<dbReference type="EMBL" id="JACRKR010000068">
    <property type="protein sequence ID" value="MBI5078651.1"/>
    <property type="molecule type" value="Genomic_DNA"/>
</dbReference>
<dbReference type="Proteomes" id="UP000808761">
    <property type="component" value="Unassembled WGS sequence"/>
</dbReference>
<dbReference type="AlphaFoldDB" id="A0A9D6ULW2"/>